<dbReference type="AlphaFoldDB" id="A0A2S9J5P6"/>
<dbReference type="InterPro" id="IPR013022">
    <property type="entry name" value="Xyl_isomerase-like_TIM-brl"/>
</dbReference>
<dbReference type="PROSITE" id="PS51257">
    <property type="entry name" value="PROKAR_LIPOPROTEIN"/>
    <property type="match status" value="1"/>
</dbReference>
<reference evidence="3 4" key="1">
    <citation type="submission" date="2018-02" db="EMBL/GenBank/DDBJ databases">
        <title>The draft genome of Sphingobacterium sp. 5JN-11.</title>
        <authorList>
            <person name="Liu L."/>
            <person name="Li L."/>
            <person name="Liang L."/>
            <person name="Zhang X."/>
            <person name="Wang T."/>
        </authorList>
    </citation>
    <scope>NUCLEOTIDE SEQUENCE [LARGE SCALE GENOMIC DNA]</scope>
    <source>
        <strain evidence="3 4">5JN-11</strain>
    </source>
</reference>
<evidence type="ECO:0000313" key="4">
    <source>
        <dbReference type="Proteomes" id="UP000239711"/>
    </source>
</evidence>
<dbReference type="InterPro" id="IPR036237">
    <property type="entry name" value="Xyl_isomerase-like_sf"/>
</dbReference>
<protein>
    <submittedName>
        <fullName evidence="3">Endonuclease</fullName>
    </submittedName>
</protein>
<keyword evidence="3" id="KW-0378">Hydrolase</keyword>
<dbReference type="RefSeq" id="WP_105716129.1">
    <property type="nucleotide sequence ID" value="NZ_PVBQ01000004.1"/>
</dbReference>
<comment type="caution">
    <text evidence="3">The sequence shown here is derived from an EMBL/GenBank/DDBJ whole genome shotgun (WGS) entry which is preliminary data.</text>
</comment>
<organism evidence="3 4">
    <name type="scientific">Sphingobacterium haloxyli</name>
    <dbReference type="NCBI Taxonomy" id="2100533"/>
    <lineage>
        <taxon>Bacteria</taxon>
        <taxon>Pseudomonadati</taxon>
        <taxon>Bacteroidota</taxon>
        <taxon>Sphingobacteriia</taxon>
        <taxon>Sphingobacteriales</taxon>
        <taxon>Sphingobacteriaceae</taxon>
        <taxon>Sphingobacterium</taxon>
    </lineage>
</organism>
<feature type="domain" description="Xylose isomerase-like TIM barrel" evidence="2">
    <location>
        <begin position="71"/>
        <end position="291"/>
    </location>
</feature>
<evidence type="ECO:0000256" key="1">
    <source>
        <dbReference type="SAM" id="SignalP"/>
    </source>
</evidence>
<dbReference type="PANTHER" id="PTHR12110:SF41">
    <property type="entry name" value="INOSOSE DEHYDRATASE"/>
    <property type="match status" value="1"/>
</dbReference>
<name>A0A2S9J5P6_9SPHI</name>
<dbReference type="InterPro" id="IPR050312">
    <property type="entry name" value="IolE/XylAMocC-like"/>
</dbReference>
<gene>
    <name evidence="3" type="ORF">C5745_06195</name>
</gene>
<dbReference type="Pfam" id="PF01261">
    <property type="entry name" value="AP_endonuc_2"/>
    <property type="match status" value="1"/>
</dbReference>
<sequence>MKPTTFYSLVMLAGIAFLSCSSGTTSSTTQVEDTLQDTVGYPEEHLNWKLGAQAYTFKLFTFAEALDKIDSADLRFVEAFPGQIIGAGNEEKFNYTLSKEGRDLVRKLLTDRNITLHAFGVVNGKDAAEWDQIFAFAQDMGVSVINCEPKEEHLDIISALCDKYDIRAAIHNHPEPTTYWKPEVVLAALQGRSPKMGVAADVGHWMRSGLDPVESLKKLNGKIIHAHFKDLNAFGDKKAHDVHWGTGKLPINEVIDELKNQNFDGMLSAEYEYNWENNQPDVAESVRNLRKLLSASAN</sequence>
<keyword evidence="3" id="KW-0540">Nuclease</keyword>
<dbReference type="EMBL" id="PVBQ01000004">
    <property type="protein sequence ID" value="PRD48102.1"/>
    <property type="molecule type" value="Genomic_DNA"/>
</dbReference>
<dbReference type="SUPFAM" id="SSF51658">
    <property type="entry name" value="Xylose isomerase-like"/>
    <property type="match status" value="1"/>
</dbReference>
<dbReference type="PANTHER" id="PTHR12110">
    <property type="entry name" value="HYDROXYPYRUVATE ISOMERASE"/>
    <property type="match status" value="1"/>
</dbReference>
<accession>A0A2S9J5P6</accession>
<feature type="signal peptide" evidence="1">
    <location>
        <begin position="1"/>
        <end position="22"/>
    </location>
</feature>
<keyword evidence="4" id="KW-1185">Reference proteome</keyword>
<dbReference type="GO" id="GO:0004519">
    <property type="term" value="F:endonuclease activity"/>
    <property type="evidence" value="ECO:0007669"/>
    <property type="project" value="UniProtKB-KW"/>
</dbReference>
<evidence type="ECO:0000259" key="2">
    <source>
        <dbReference type="Pfam" id="PF01261"/>
    </source>
</evidence>
<dbReference type="Proteomes" id="UP000239711">
    <property type="component" value="Unassembled WGS sequence"/>
</dbReference>
<keyword evidence="3" id="KW-0255">Endonuclease</keyword>
<dbReference type="OrthoDB" id="1121759at2"/>
<keyword evidence="1" id="KW-0732">Signal</keyword>
<feature type="chain" id="PRO_5015649290" evidence="1">
    <location>
        <begin position="23"/>
        <end position="298"/>
    </location>
</feature>
<dbReference type="Gene3D" id="3.20.20.150">
    <property type="entry name" value="Divalent-metal-dependent TIM barrel enzymes"/>
    <property type="match status" value="1"/>
</dbReference>
<proteinExistence type="predicted"/>
<evidence type="ECO:0000313" key="3">
    <source>
        <dbReference type="EMBL" id="PRD48102.1"/>
    </source>
</evidence>